<dbReference type="InterPro" id="IPR004089">
    <property type="entry name" value="MCPsignal_dom"/>
</dbReference>
<organism evidence="6 7">
    <name type="scientific">Phormidesmis priestleyi</name>
    <dbReference type="NCBI Taxonomy" id="268141"/>
    <lineage>
        <taxon>Bacteria</taxon>
        <taxon>Bacillati</taxon>
        <taxon>Cyanobacteriota</taxon>
        <taxon>Cyanophyceae</taxon>
        <taxon>Leptolyngbyales</taxon>
        <taxon>Leptolyngbyaceae</taxon>
        <taxon>Phormidesmis</taxon>
    </lineage>
</organism>
<dbReference type="Gene3D" id="1.10.287.950">
    <property type="entry name" value="Methyl-accepting chemotaxis protein"/>
    <property type="match status" value="1"/>
</dbReference>
<feature type="domain" description="Phytochrome chromophore attachment site" evidence="4">
    <location>
        <begin position="429"/>
        <end position="566"/>
    </location>
</feature>
<evidence type="ECO:0000256" key="2">
    <source>
        <dbReference type="ARBA" id="ARBA00029447"/>
    </source>
</evidence>
<dbReference type="GO" id="GO:0006935">
    <property type="term" value="P:chemotaxis"/>
    <property type="evidence" value="ECO:0007669"/>
    <property type="project" value="InterPro"/>
</dbReference>
<feature type="domain" description="Phytochrome chromophore attachment site" evidence="4">
    <location>
        <begin position="91"/>
        <end position="227"/>
    </location>
</feature>
<proteinExistence type="inferred from homology"/>
<comment type="similarity">
    <text evidence="2">Belongs to the methyl-accepting chemotaxis (MCP) protein family.</text>
</comment>
<name>A0A2W4XUC8_9CYAN</name>
<dbReference type="GO" id="GO:0004888">
    <property type="term" value="F:transmembrane signaling receptor activity"/>
    <property type="evidence" value="ECO:0007669"/>
    <property type="project" value="InterPro"/>
</dbReference>
<reference evidence="6 7" key="2">
    <citation type="submission" date="2018-06" db="EMBL/GenBank/DDBJ databases">
        <title>Metagenomic assembly of (sub)arctic Cyanobacteria and their associated microbiome from non-axenic cultures.</title>
        <authorList>
            <person name="Baurain D."/>
        </authorList>
    </citation>
    <scope>NUCLEOTIDE SEQUENCE [LARGE SCALE GENOMIC DNA]</scope>
    <source>
        <strain evidence="6">ULC027bin1</strain>
    </source>
</reference>
<feature type="domain" description="Phytochrome chromophore attachment site" evidence="4">
    <location>
        <begin position="256"/>
        <end position="390"/>
    </location>
</feature>
<evidence type="ECO:0000256" key="3">
    <source>
        <dbReference type="PROSITE-ProRule" id="PRU00284"/>
    </source>
</evidence>
<sequence length="1283" mass="141916">MQDNEYPAEFPTSQSNAVQMLENEGTTELSLSSEDISTEPMAHEPITDVSSLKLSLAHSTADLLTSSLQDLPKREGKRAFSIANQMVQATNVENLYQIAVAEIRQRFKVERSLIYRFQSETQGSVIAESLSAGYSPMLGESLPAIAFGSNSVQSYKQQSSVAIHDATEATITPHQMQLFNQFQVQASLSLPIFQENQLWGLLVMQQCNAPRQWGENEISFLYLVTSELQVNLQSLTFQAERRLLAGLGNKVRQASGKEAIFRSATQDVRKLLNADRVAICQFRQDYSVQFVFESKVGQLAPMLGVISADSYLKEQQGGCLRQHKPVIVNNVDQAADLSSCYADLLTDLNIKACALVSIFQGQKLWGFLAVYQHSGARYWDSNEIKLLSQIGDLVGVALNQAELTEELTKSAENQEALPEIISKISNTAYAEKIYQTAVQEVRQLLNAERVCIYKFRPDYFGDFIYESGAGGWPSLVGSAWEDTYVQKNQGGRFRNTEQPFLADDVYAAGLSDCHVQTLEHFGVKSFLIVAIRQGGKLWGLLSAFQHSGPRHWLESDTKILQDVSREMENSLKGADYVAQLQSQSAQMTKAAQMGRSVAEIIPQILQPQDAQQALNTTQRAVRQLLKCDRVAIYRFNADWKLETAANSRTEAASAQTLSAIWPKIDLKETKGGPYSKQESLIVNNIYAADHDPVDIEMFEECGINAYMTVPIFSEGQLWGLLGAYQNAQPRSWAEAEINALKQIGLQLGAAMQQANYLKRLAQTTEQEQMISKITDRLRQTTDLPQTLKATARDIRQMLQADRVGLYQFDAEENYSVGEFVVEDVAAGVRSAMATKVQDHCFAEDQAENYRKGRYWVVNDVESLDLPDCLADLLSELQVKASLVVPLLQGDVLWGLFAVHQCHGPREWSENDVHFVHRIGAQLNFALQQADYLNQVKEKTAELTETADREKASKELIQEQVMQLLKAVGPAMQGDLTVRGQVTETEVGTVASVYNNTLQSLQKIVLQVQDAANQVSETSKLSEVSTLAVTQQAEQQAKVLAQALTRIQKMVSSTEAVAQDAQQVEAATQQANQIVQQGDLAMNRTVDGIMAIRSTVAETNQRVKRLSESSQKVSKIVSLIGHFTTQTQLLALNASIEATRAGQYGRGFAVVADEVRSLARQSAEAATEIEQFVQEIQTGTAEVSTAMETGIQQVAEGTDMVTNARQNLTAIVEATSQISQLIAGITQTTHKQADEFKVVTQTMTEATEIAKQTSENSHELAHSIQQVLDTAEALQSSAGKFKVR</sequence>
<dbReference type="PRINTS" id="PR00260">
    <property type="entry name" value="CHEMTRNSDUCR"/>
</dbReference>
<feature type="domain" description="Phytochrome chromophore attachment site" evidence="4">
    <location>
        <begin position="782"/>
        <end position="921"/>
    </location>
</feature>
<feature type="domain" description="Methyl-accepting transducer" evidence="5">
    <location>
        <begin position="1010"/>
        <end position="1246"/>
    </location>
</feature>
<dbReference type="EMBL" id="QBMP01000040">
    <property type="protein sequence ID" value="PZO58049.1"/>
    <property type="molecule type" value="Genomic_DNA"/>
</dbReference>
<dbReference type="SMART" id="SM00283">
    <property type="entry name" value="MA"/>
    <property type="match status" value="1"/>
</dbReference>
<dbReference type="GO" id="GO:0016020">
    <property type="term" value="C:membrane"/>
    <property type="evidence" value="ECO:0007669"/>
    <property type="project" value="InterPro"/>
</dbReference>
<comment type="caution">
    <text evidence="6">The sequence shown here is derived from an EMBL/GenBank/DDBJ whole genome shotgun (WGS) entry which is preliminary data.</text>
</comment>
<evidence type="ECO:0000313" key="6">
    <source>
        <dbReference type="EMBL" id="PZO58049.1"/>
    </source>
</evidence>
<protein>
    <submittedName>
        <fullName evidence="6">Chemotaxis protein</fullName>
    </submittedName>
</protein>
<accession>A0A2W4XUC8</accession>
<gene>
    <name evidence="6" type="ORF">DCF15_05975</name>
</gene>
<dbReference type="Pfam" id="PF00015">
    <property type="entry name" value="MCPsignal"/>
    <property type="match status" value="1"/>
</dbReference>
<dbReference type="GO" id="GO:0007165">
    <property type="term" value="P:signal transduction"/>
    <property type="evidence" value="ECO:0007669"/>
    <property type="project" value="UniProtKB-KW"/>
</dbReference>
<dbReference type="PROSITE" id="PS50046">
    <property type="entry name" value="PHYTOCHROME_2"/>
    <property type="match status" value="5"/>
</dbReference>
<dbReference type="SMART" id="SM00065">
    <property type="entry name" value="GAF"/>
    <property type="match status" value="5"/>
</dbReference>
<dbReference type="Proteomes" id="UP000249794">
    <property type="component" value="Unassembled WGS sequence"/>
</dbReference>
<dbReference type="SUPFAM" id="SSF55781">
    <property type="entry name" value="GAF domain-like"/>
    <property type="match status" value="5"/>
</dbReference>
<dbReference type="PANTHER" id="PTHR32089">
    <property type="entry name" value="METHYL-ACCEPTING CHEMOTAXIS PROTEIN MCPB"/>
    <property type="match status" value="1"/>
</dbReference>
<dbReference type="InterPro" id="IPR016132">
    <property type="entry name" value="Phyto_chromo_attachment"/>
</dbReference>
<dbReference type="PANTHER" id="PTHR32089:SF114">
    <property type="entry name" value="METHYL-ACCEPTING CHEMOTAXIS PROTEIN MCPB"/>
    <property type="match status" value="1"/>
</dbReference>
<dbReference type="InterPro" id="IPR029016">
    <property type="entry name" value="GAF-like_dom_sf"/>
</dbReference>
<dbReference type="InterPro" id="IPR003018">
    <property type="entry name" value="GAF"/>
</dbReference>
<evidence type="ECO:0000313" key="7">
    <source>
        <dbReference type="Proteomes" id="UP000249794"/>
    </source>
</evidence>
<dbReference type="CDD" id="cd11386">
    <property type="entry name" value="MCP_signal"/>
    <property type="match status" value="1"/>
</dbReference>
<keyword evidence="1 3" id="KW-0807">Transducer</keyword>
<feature type="domain" description="Phytochrome chromophore attachment site" evidence="4">
    <location>
        <begin position="609"/>
        <end position="746"/>
    </location>
</feature>
<dbReference type="InterPro" id="IPR004090">
    <property type="entry name" value="Chemotax_Me-accpt_rcpt"/>
</dbReference>
<evidence type="ECO:0000256" key="1">
    <source>
        <dbReference type="ARBA" id="ARBA00023224"/>
    </source>
</evidence>
<reference evidence="7" key="1">
    <citation type="submission" date="2018-04" db="EMBL/GenBank/DDBJ databases">
        <authorList>
            <person name="Cornet L."/>
        </authorList>
    </citation>
    <scope>NUCLEOTIDE SEQUENCE [LARGE SCALE GENOMIC DNA]</scope>
</reference>
<evidence type="ECO:0000259" key="4">
    <source>
        <dbReference type="PROSITE" id="PS50046"/>
    </source>
</evidence>
<evidence type="ECO:0000259" key="5">
    <source>
        <dbReference type="PROSITE" id="PS50111"/>
    </source>
</evidence>
<dbReference type="SUPFAM" id="SSF58104">
    <property type="entry name" value="Methyl-accepting chemotaxis protein (MCP) signaling domain"/>
    <property type="match status" value="1"/>
</dbReference>
<dbReference type="Pfam" id="PF01590">
    <property type="entry name" value="GAF"/>
    <property type="match status" value="5"/>
</dbReference>
<dbReference type="PROSITE" id="PS50111">
    <property type="entry name" value="CHEMOTAXIS_TRANSDUC_2"/>
    <property type="match status" value="1"/>
</dbReference>
<dbReference type="Gene3D" id="3.30.450.40">
    <property type="match status" value="5"/>
</dbReference>